<keyword evidence="2" id="KW-1185">Reference proteome</keyword>
<organism evidence="1 2">
    <name type="scientific">Geomesophilobacter sediminis</name>
    <dbReference type="NCBI Taxonomy" id="2798584"/>
    <lineage>
        <taxon>Bacteria</taxon>
        <taxon>Pseudomonadati</taxon>
        <taxon>Thermodesulfobacteriota</taxon>
        <taxon>Desulfuromonadia</taxon>
        <taxon>Geobacterales</taxon>
        <taxon>Geobacteraceae</taxon>
        <taxon>Geomesophilobacter</taxon>
    </lineage>
</organism>
<gene>
    <name evidence="1" type="ORF">JFN93_09215</name>
</gene>
<evidence type="ECO:0000313" key="2">
    <source>
        <dbReference type="Proteomes" id="UP000636888"/>
    </source>
</evidence>
<dbReference type="RefSeq" id="WP_199383769.1">
    <property type="nucleotide sequence ID" value="NZ_JAEMHM010000006.1"/>
</dbReference>
<protein>
    <submittedName>
        <fullName evidence="1">Sigma-70 family RNA polymerase sigma factor</fullName>
    </submittedName>
</protein>
<sequence>MDFLMAVEWVQENREGIKLMISQYRKFSPYEESDYIQEAYEAAMVATLRSESKGIPFEAAFWTIFRNQISVMTPNLNHHGSNSISSHLCSFDIDNVSANDQNGESDMVIEAVFEAIQQHLTKKEQEIFSLSLGLTEAGALSSYEIAKLLGCLPTNIRNTFSRVFSRLKKLVAEGVVDPARIRNEQFNSRQRSSAGACM</sequence>
<accession>A0A8J7JF73</accession>
<comment type="caution">
    <text evidence="1">The sequence shown here is derived from an EMBL/GenBank/DDBJ whole genome shotgun (WGS) entry which is preliminary data.</text>
</comment>
<proteinExistence type="predicted"/>
<dbReference type="SUPFAM" id="SSF88659">
    <property type="entry name" value="Sigma3 and sigma4 domains of RNA polymerase sigma factors"/>
    <property type="match status" value="1"/>
</dbReference>
<reference evidence="1" key="1">
    <citation type="submission" date="2020-12" db="EMBL/GenBank/DDBJ databases">
        <title>Geomonas sp. Red875, isolated from river sediment.</title>
        <authorList>
            <person name="Xu Z."/>
            <person name="Zhang Z."/>
            <person name="Masuda Y."/>
            <person name="Itoh H."/>
            <person name="Senoo K."/>
        </authorList>
    </citation>
    <scope>NUCLEOTIDE SEQUENCE</scope>
    <source>
        <strain evidence="1">Red875</strain>
    </source>
</reference>
<dbReference type="EMBL" id="JAEMHM010000006">
    <property type="protein sequence ID" value="MBJ6724884.1"/>
    <property type="molecule type" value="Genomic_DNA"/>
</dbReference>
<dbReference type="AlphaFoldDB" id="A0A8J7JF73"/>
<name>A0A8J7JF73_9BACT</name>
<evidence type="ECO:0000313" key="1">
    <source>
        <dbReference type="EMBL" id="MBJ6724884.1"/>
    </source>
</evidence>
<dbReference type="Proteomes" id="UP000636888">
    <property type="component" value="Unassembled WGS sequence"/>
</dbReference>
<dbReference type="InterPro" id="IPR013324">
    <property type="entry name" value="RNA_pol_sigma_r3/r4-like"/>
</dbReference>